<feature type="domain" description="Beta-lactamase-related" evidence="2">
    <location>
        <begin position="53"/>
        <end position="402"/>
    </location>
</feature>
<dbReference type="PANTHER" id="PTHR46825:SF7">
    <property type="entry name" value="D-ALANYL-D-ALANINE CARBOXYPEPTIDASE"/>
    <property type="match status" value="1"/>
</dbReference>
<dbReference type="InterPro" id="IPR050491">
    <property type="entry name" value="AmpC-like"/>
</dbReference>
<name>A0ABZ1FPP9_9ACTN</name>
<dbReference type="RefSeq" id="WP_326622094.1">
    <property type="nucleotide sequence ID" value="NZ_CP109106.1"/>
</dbReference>
<evidence type="ECO:0000313" key="4">
    <source>
        <dbReference type="Proteomes" id="UP001344251"/>
    </source>
</evidence>
<evidence type="ECO:0000259" key="2">
    <source>
        <dbReference type="Pfam" id="PF00144"/>
    </source>
</evidence>
<dbReference type="Gene3D" id="3.40.710.10">
    <property type="entry name" value="DD-peptidase/beta-lactamase superfamily"/>
    <property type="match status" value="1"/>
</dbReference>
<reference evidence="3 4" key="1">
    <citation type="submission" date="2022-10" db="EMBL/GenBank/DDBJ databases">
        <title>The complete genomes of actinobacterial strains from the NBC collection.</title>
        <authorList>
            <person name="Joergensen T.S."/>
            <person name="Alvarez Arevalo M."/>
            <person name="Sterndorff E.B."/>
            <person name="Faurdal D."/>
            <person name="Vuksanovic O."/>
            <person name="Mourched A.-S."/>
            <person name="Charusanti P."/>
            <person name="Shaw S."/>
            <person name="Blin K."/>
            <person name="Weber T."/>
        </authorList>
    </citation>
    <scope>NUCLEOTIDE SEQUENCE [LARGE SCALE GENOMIC DNA]</scope>
    <source>
        <strain evidence="3 4">NBC 01774</strain>
    </source>
</reference>
<dbReference type="PANTHER" id="PTHR46825">
    <property type="entry name" value="D-ALANYL-D-ALANINE-CARBOXYPEPTIDASE/ENDOPEPTIDASE AMPH"/>
    <property type="match status" value="1"/>
</dbReference>
<dbReference type="InterPro" id="IPR012338">
    <property type="entry name" value="Beta-lactam/transpept-like"/>
</dbReference>
<gene>
    <name evidence="3" type="ORF">OG863_33265</name>
</gene>
<evidence type="ECO:0000256" key="1">
    <source>
        <dbReference type="SAM" id="SignalP"/>
    </source>
</evidence>
<keyword evidence="1" id="KW-0732">Signal</keyword>
<dbReference type="SUPFAM" id="SSF56601">
    <property type="entry name" value="beta-lactamase/transpeptidase-like"/>
    <property type="match status" value="1"/>
</dbReference>
<dbReference type="Proteomes" id="UP001344251">
    <property type="component" value="Chromosome"/>
</dbReference>
<feature type="chain" id="PRO_5045112788" evidence="1">
    <location>
        <begin position="21"/>
        <end position="423"/>
    </location>
</feature>
<sequence>MTLTAACALAAAAPATPVLATPAPAAPAVSASARATAAAPLPPLDPAALRASITGLPERAVTGALLQVRGSGGAWAGTAGAADIATRAPVNPRSYFRIGSISKVFTATVLLQLAAEGRVDLEAPARRRLPDLIPAAFKDVTIRQLLDHTSGLPPADAALAGDGTNEWFVGHRFRSWTPAEVVGAALRQPPKSPPGRVQQYNGINYFIAGLIIEKATGHSYAQEVRTRLTRPLGLRHTYVPDADDPVLPAPHAHGYRSVTGNKDHRHLADVTEQSPYAWAEGGMISTAGDLDRFLAALFRGRLLPAAQQKLVFQVPDPGSVVNGSGNHHCASLTEPGDKGVPCFSAGGIMRVALPDHTVLWGKTGTEPGYTNAVFADPGGGRRLVYSLNYTAPPDSSEMPYVLRIVQAAFSHAGGDGNSGARTQ</sequence>
<organism evidence="3 4">
    <name type="scientific">Streptomyces decoyicus</name>
    <dbReference type="NCBI Taxonomy" id="249567"/>
    <lineage>
        <taxon>Bacteria</taxon>
        <taxon>Bacillati</taxon>
        <taxon>Actinomycetota</taxon>
        <taxon>Actinomycetes</taxon>
        <taxon>Kitasatosporales</taxon>
        <taxon>Streptomycetaceae</taxon>
        <taxon>Streptomyces</taxon>
    </lineage>
</organism>
<proteinExistence type="predicted"/>
<dbReference type="EMBL" id="CP109106">
    <property type="protein sequence ID" value="WSB72434.1"/>
    <property type="molecule type" value="Genomic_DNA"/>
</dbReference>
<keyword evidence="4" id="KW-1185">Reference proteome</keyword>
<dbReference type="Pfam" id="PF00144">
    <property type="entry name" value="Beta-lactamase"/>
    <property type="match status" value="1"/>
</dbReference>
<protein>
    <submittedName>
        <fullName evidence="3">Beta-lactamase family protein</fullName>
    </submittedName>
</protein>
<feature type="signal peptide" evidence="1">
    <location>
        <begin position="1"/>
        <end position="20"/>
    </location>
</feature>
<accession>A0ABZ1FPP9</accession>
<evidence type="ECO:0000313" key="3">
    <source>
        <dbReference type="EMBL" id="WSB72434.1"/>
    </source>
</evidence>
<dbReference type="InterPro" id="IPR001466">
    <property type="entry name" value="Beta-lactam-related"/>
</dbReference>